<feature type="domain" description="AB hydrolase-1" evidence="21">
    <location>
        <begin position="5"/>
        <end position="239"/>
    </location>
</feature>
<evidence type="ECO:0000256" key="5">
    <source>
        <dbReference type="ARBA" id="ARBA00050358"/>
    </source>
</evidence>
<comment type="catalytic activity">
    <reaction evidence="8">
        <text>a disubstituted aliphatic (S)-hydroxynitrile = a ketone + hydrogen cyanide</text>
        <dbReference type="Rhea" id="RHEA:56592"/>
        <dbReference type="ChEBI" id="CHEBI:17087"/>
        <dbReference type="ChEBI" id="CHEBI:18407"/>
        <dbReference type="ChEBI" id="CHEBI:140597"/>
        <dbReference type="EC" id="4.1.2.47"/>
    </reaction>
</comment>
<protein>
    <recommendedName>
        <fullName evidence="17">(S)-hydroxynitrile lyase</fullName>
        <ecNumber evidence="16">4.1.2.47</ecNumber>
    </recommendedName>
    <alternativeName>
        <fullName evidence="18">2-hydroxy-2-methylpropanenitrile lyase</fullName>
    </alternativeName>
    <alternativeName>
        <fullName evidence="19">Acetone cyanohydrin lyase</fullName>
    </alternativeName>
    <alternativeName>
        <fullName evidence="20">Hydroxynitrile lyase</fullName>
    </alternativeName>
</protein>
<comment type="catalytic activity">
    <reaction evidence="9">
        <text>acrolein + hydrogen cyanide = (2S)-2-hydroxybut-3-enenitrile</text>
        <dbReference type="Rhea" id="RHEA:77411"/>
        <dbReference type="ChEBI" id="CHEBI:15368"/>
        <dbReference type="ChEBI" id="CHEBI:18407"/>
        <dbReference type="ChEBI" id="CHEBI:197356"/>
    </reaction>
</comment>
<evidence type="ECO:0000256" key="3">
    <source>
        <dbReference type="ARBA" id="ARBA00050241"/>
    </source>
</evidence>
<evidence type="ECO:0000256" key="7">
    <source>
        <dbReference type="ARBA" id="ARBA00051647"/>
    </source>
</evidence>
<dbReference type="InterPro" id="IPR045889">
    <property type="entry name" value="MES/HNL"/>
</dbReference>
<sequence>MDWSHFVLIHTICHGAWVWHKLKPMLEAAGHKVTALDLVASGTDPRIIEQVDSFDAYSEPLLKFLETIPQGEKVILVGESCGGLNVAIAADKYPQKIAAAVFHNSLMPDTVHNPSYVLDKFMEVFPDWKDSVFETYTSGVNTITTLKLGHYLMENYIYTDCHPEDLELGKMLTRKGSPFRETLAKRKFFTNKGYGSIKKIYIYGDEDKIMTEEFHEWQIENYKPEKVYVVAGGGHKLMLSRVNDLFGILQEVAYTYAYL</sequence>
<comment type="catalytic activity">
    <reaction evidence="5">
        <text>benzaldehyde + hydrogen cyanide = (S)-mandelonitrile</text>
        <dbReference type="Rhea" id="RHEA:77427"/>
        <dbReference type="ChEBI" id="CHEBI:17169"/>
        <dbReference type="ChEBI" id="CHEBI:18407"/>
        <dbReference type="ChEBI" id="CHEBI:36941"/>
    </reaction>
</comment>
<comment type="catalytic activity">
    <reaction evidence="2">
        <text>4-methoxybenzaldehyde + hydrogen cyanide = (2S)-2-hydroxy-2-(4-methoxyphenyl)acetonitrile</text>
        <dbReference type="Rhea" id="RHEA:77447"/>
        <dbReference type="ChEBI" id="CHEBI:18407"/>
        <dbReference type="ChEBI" id="CHEBI:28235"/>
        <dbReference type="ChEBI" id="CHEBI:197328"/>
    </reaction>
</comment>
<dbReference type="PANTHER" id="PTHR10992:SF1078">
    <property type="entry name" value="AB HYDROLASE-1 DOMAIN-CONTAINING PROTEIN"/>
    <property type="match status" value="1"/>
</dbReference>
<evidence type="ECO:0000256" key="14">
    <source>
        <dbReference type="ARBA" id="ARBA00052826"/>
    </source>
</evidence>
<comment type="catalytic activity">
    <reaction evidence="7">
        <text>butan-2-one + hydrogen cyanide = 2-hydroxy-2-methylbutanenitrile</text>
        <dbReference type="Rhea" id="RHEA:77467"/>
        <dbReference type="ChEBI" id="CHEBI:18407"/>
        <dbReference type="ChEBI" id="CHEBI:28398"/>
        <dbReference type="ChEBI" id="CHEBI:60954"/>
    </reaction>
    <physiologicalReaction direction="right-to-left" evidence="7">
        <dbReference type="Rhea" id="RHEA:77469"/>
    </physiologicalReaction>
</comment>
<evidence type="ECO:0000256" key="1">
    <source>
        <dbReference type="ARBA" id="ARBA00023239"/>
    </source>
</evidence>
<evidence type="ECO:0000256" key="20">
    <source>
        <dbReference type="ARBA" id="ARBA00079794"/>
    </source>
</evidence>
<evidence type="ECO:0000256" key="16">
    <source>
        <dbReference type="ARBA" id="ARBA00066572"/>
    </source>
</evidence>
<evidence type="ECO:0000256" key="6">
    <source>
        <dbReference type="ARBA" id="ARBA00050608"/>
    </source>
</evidence>
<evidence type="ECO:0000256" key="19">
    <source>
        <dbReference type="ARBA" id="ARBA00078291"/>
    </source>
</evidence>
<gene>
    <name evidence="22" type="ORF">MANES_12G132600</name>
</gene>
<evidence type="ECO:0000256" key="10">
    <source>
        <dbReference type="ARBA" id="ARBA00052033"/>
    </source>
</evidence>
<keyword evidence="1" id="KW-0456">Lyase</keyword>
<comment type="catalytic activity">
    <reaction evidence="3">
        <text>a monosubstituted aliphatic (S)-hydroxynitrile = an aldehyde + hydrogen cyanide</text>
        <dbReference type="Rhea" id="RHEA:56588"/>
        <dbReference type="ChEBI" id="CHEBI:17478"/>
        <dbReference type="ChEBI" id="CHEBI:18407"/>
        <dbReference type="ChEBI" id="CHEBI:140596"/>
        <dbReference type="EC" id="4.1.2.47"/>
    </reaction>
</comment>
<evidence type="ECO:0000259" key="21">
    <source>
        <dbReference type="Pfam" id="PF00561"/>
    </source>
</evidence>
<dbReference type="PANTHER" id="PTHR10992">
    <property type="entry name" value="METHYLESTERASE FAMILY MEMBER"/>
    <property type="match status" value="1"/>
</dbReference>
<dbReference type="InterPro" id="IPR000073">
    <property type="entry name" value="AB_hydrolase_1"/>
</dbReference>
<comment type="similarity">
    <text evidence="15">Belongs to the AB hydrolase superfamily. Hydroxynitrile lyase family.</text>
</comment>
<evidence type="ECO:0000256" key="2">
    <source>
        <dbReference type="ARBA" id="ARBA00050104"/>
    </source>
</evidence>
<dbReference type="SUPFAM" id="SSF53474">
    <property type="entry name" value="alpha/beta-Hydrolases"/>
    <property type="match status" value="1"/>
</dbReference>
<comment type="catalytic activity">
    <reaction evidence="10">
        <text>2-methylpropanal + hydrogen cyanide = (2S)-2-hydroxy-3-methylbutanenitrile</text>
        <dbReference type="Rhea" id="RHEA:77403"/>
        <dbReference type="ChEBI" id="CHEBI:18407"/>
        <dbReference type="ChEBI" id="CHEBI:48943"/>
        <dbReference type="ChEBI" id="CHEBI:197354"/>
    </reaction>
</comment>
<comment type="catalytic activity">
    <reaction evidence="14">
        <text>an aromatic (S)-hydroxynitrile = an aromatic aldehyde + hydrogen cyanide</text>
        <dbReference type="Rhea" id="RHEA:54660"/>
        <dbReference type="ChEBI" id="CHEBI:18407"/>
        <dbReference type="ChEBI" id="CHEBI:33855"/>
        <dbReference type="ChEBI" id="CHEBI:138306"/>
        <dbReference type="EC" id="4.1.2.47"/>
    </reaction>
</comment>
<evidence type="ECO:0000256" key="4">
    <source>
        <dbReference type="ARBA" id="ARBA00050262"/>
    </source>
</evidence>
<dbReference type="GO" id="GO:0047606">
    <property type="term" value="F:(S)-hydroxynitrile lyase activity"/>
    <property type="evidence" value="ECO:0007669"/>
    <property type="project" value="UniProtKB-EC"/>
</dbReference>
<comment type="catalytic activity">
    <reaction evidence="13">
        <text>cyclohexanecarbaldehyde + hydrogen cyanide = (2S)-2-cyclohexyl-2-hydroxyacetonitrile</text>
        <dbReference type="Rhea" id="RHEA:77423"/>
        <dbReference type="ChEBI" id="CHEBI:18407"/>
        <dbReference type="ChEBI" id="CHEBI:197359"/>
        <dbReference type="ChEBI" id="CHEBI:197360"/>
    </reaction>
</comment>
<dbReference type="AlphaFoldDB" id="A0A2C9UW70"/>
<dbReference type="Gene3D" id="3.40.50.1820">
    <property type="entry name" value="alpha/beta hydrolase"/>
    <property type="match status" value="1"/>
</dbReference>
<dbReference type="GO" id="GO:0080031">
    <property type="term" value="F:methyl salicylate esterase activity"/>
    <property type="evidence" value="ECO:0000318"/>
    <property type="project" value="GO_Central"/>
</dbReference>
<accession>A0A2C9UW70</accession>
<comment type="catalytic activity">
    <reaction evidence="12">
        <text>2,2-dimethylpropanal + hydrogen cyanide = (2S)-2-hydroxy-3,3-dimethylbutanenitrile</text>
        <dbReference type="Rhea" id="RHEA:77407"/>
        <dbReference type="ChEBI" id="CHEBI:18407"/>
        <dbReference type="ChEBI" id="CHEBI:141557"/>
        <dbReference type="ChEBI" id="CHEBI:197355"/>
    </reaction>
</comment>
<evidence type="ECO:0000256" key="17">
    <source>
        <dbReference type="ARBA" id="ARBA00069221"/>
    </source>
</evidence>
<dbReference type="EMBL" id="CM004398">
    <property type="protein sequence ID" value="OAY35814.1"/>
    <property type="molecule type" value="Genomic_DNA"/>
</dbReference>
<evidence type="ECO:0000256" key="18">
    <source>
        <dbReference type="ARBA" id="ARBA00076040"/>
    </source>
</evidence>
<dbReference type="GO" id="GO:0080030">
    <property type="term" value="F:methyl indole-3-acetate esterase activity"/>
    <property type="evidence" value="ECO:0000318"/>
    <property type="project" value="GO_Central"/>
</dbReference>
<dbReference type="STRING" id="3983.A0A2C9UW70"/>
<comment type="catalytic activity">
    <reaction evidence="4">
        <text>2-hydroxy-2-methylpropanenitrile = acetone + hydrogen cyanide</text>
        <dbReference type="Rhea" id="RHEA:11932"/>
        <dbReference type="ChEBI" id="CHEBI:15347"/>
        <dbReference type="ChEBI" id="CHEBI:15348"/>
        <dbReference type="ChEBI" id="CHEBI:18407"/>
    </reaction>
    <physiologicalReaction direction="left-to-right" evidence="4">
        <dbReference type="Rhea" id="RHEA:11933"/>
    </physiologicalReaction>
</comment>
<comment type="catalytic activity">
    <reaction evidence="6">
        <text>formylthiophene + hydrogen cyanide = (2R)-2-hydroxy-2-(thiophen-2-yl)acetonitrile</text>
        <dbReference type="Rhea" id="RHEA:77455"/>
        <dbReference type="ChEBI" id="CHEBI:18407"/>
        <dbReference type="ChEBI" id="CHEBI:87301"/>
        <dbReference type="ChEBI" id="CHEBI:197332"/>
    </reaction>
</comment>
<evidence type="ECO:0000256" key="12">
    <source>
        <dbReference type="ARBA" id="ARBA00052600"/>
    </source>
</evidence>
<evidence type="ECO:0000256" key="8">
    <source>
        <dbReference type="ARBA" id="ARBA00051735"/>
    </source>
</evidence>
<dbReference type="GO" id="GO:0080032">
    <property type="term" value="F:methyl jasmonate esterase activity"/>
    <property type="evidence" value="ECO:0000318"/>
    <property type="project" value="GO_Central"/>
</dbReference>
<dbReference type="Pfam" id="PF00561">
    <property type="entry name" value="Abhydrolase_1"/>
    <property type="match status" value="1"/>
</dbReference>
<reference evidence="22" key="1">
    <citation type="submission" date="2016-02" db="EMBL/GenBank/DDBJ databases">
        <title>WGS assembly of Manihot esculenta.</title>
        <authorList>
            <person name="Bredeson J.V."/>
            <person name="Prochnik S.E."/>
            <person name="Lyons J.B."/>
            <person name="Schmutz J."/>
            <person name="Grimwood J."/>
            <person name="Vrebalov J."/>
            <person name="Bart R.S."/>
            <person name="Amuge T."/>
            <person name="Ferguson M.E."/>
            <person name="Green R."/>
            <person name="Putnam N."/>
            <person name="Stites J."/>
            <person name="Rounsley S."/>
            <person name="Rokhsar D.S."/>
        </authorList>
    </citation>
    <scope>NUCLEOTIDE SEQUENCE [LARGE SCALE GENOMIC DNA]</scope>
    <source>
        <tissue evidence="22">Leaf</tissue>
    </source>
</reference>
<dbReference type="EC" id="4.1.2.47" evidence="16"/>
<evidence type="ECO:0000256" key="11">
    <source>
        <dbReference type="ARBA" id="ARBA00052511"/>
    </source>
</evidence>
<evidence type="ECO:0000256" key="15">
    <source>
        <dbReference type="ARBA" id="ARBA00060885"/>
    </source>
</evidence>
<dbReference type="InterPro" id="IPR029058">
    <property type="entry name" value="AB_hydrolase_fold"/>
</dbReference>
<dbReference type="GO" id="GO:0009694">
    <property type="term" value="P:jasmonic acid metabolic process"/>
    <property type="evidence" value="ECO:0000318"/>
    <property type="project" value="GO_Central"/>
</dbReference>
<name>A0A2C9UW70_MANES</name>
<organism evidence="22">
    <name type="scientific">Manihot esculenta</name>
    <name type="common">Cassava</name>
    <name type="synonym">Jatropha manihot</name>
    <dbReference type="NCBI Taxonomy" id="3983"/>
    <lineage>
        <taxon>Eukaryota</taxon>
        <taxon>Viridiplantae</taxon>
        <taxon>Streptophyta</taxon>
        <taxon>Embryophyta</taxon>
        <taxon>Tracheophyta</taxon>
        <taxon>Spermatophyta</taxon>
        <taxon>Magnoliopsida</taxon>
        <taxon>eudicotyledons</taxon>
        <taxon>Gunneridae</taxon>
        <taxon>Pentapetalae</taxon>
        <taxon>rosids</taxon>
        <taxon>fabids</taxon>
        <taxon>Malpighiales</taxon>
        <taxon>Euphorbiaceae</taxon>
        <taxon>Crotonoideae</taxon>
        <taxon>Manihoteae</taxon>
        <taxon>Manihot</taxon>
    </lineage>
</organism>
<evidence type="ECO:0000256" key="9">
    <source>
        <dbReference type="ARBA" id="ARBA00051977"/>
    </source>
</evidence>
<evidence type="ECO:0000256" key="13">
    <source>
        <dbReference type="ARBA" id="ARBA00052609"/>
    </source>
</evidence>
<dbReference type="FunFam" id="3.40.50.1820:FF:000051">
    <property type="entry name" value="(S)-hydroxynitrile lyase"/>
    <property type="match status" value="1"/>
</dbReference>
<comment type="catalytic activity">
    <reaction evidence="11">
        <text>3-formylthiophene + hydrogen cyanide = (2S)-2-hydroxy-2-(thiophen-3-yl)acetonitrile</text>
        <dbReference type="Rhea" id="RHEA:77459"/>
        <dbReference type="ChEBI" id="CHEBI:18407"/>
        <dbReference type="ChEBI" id="CHEBI:87611"/>
        <dbReference type="ChEBI" id="CHEBI:197333"/>
    </reaction>
</comment>
<proteinExistence type="inferred from homology"/>
<evidence type="ECO:0000313" key="22">
    <source>
        <dbReference type="EMBL" id="OAY35814.1"/>
    </source>
</evidence>
<dbReference type="GO" id="GO:0009696">
    <property type="term" value="P:salicylic acid metabolic process"/>
    <property type="evidence" value="ECO:0000318"/>
    <property type="project" value="GO_Central"/>
</dbReference>